<gene>
    <name evidence="2" type="ORF">ElyMa_000763900</name>
</gene>
<reference evidence="2 3" key="1">
    <citation type="journal article" date="2021" name="Elife">
        <title>Chloroplast acquisition without the gene transfer in kleptoplastic sea slugs, Plakobranchus ocellatus.</title>
        <authorList>
            <person name="Maeda T."/>
            <person name="Takahashi S."/>
            <person name="Yoshida T."/>
            <person name="Shimamura S."/>
            <person name="Takaki Y."/>
            <person name="Nagai Y."/>
            <person name="Toyoda A."/>
            <person name="Suzuki Y."/>
            <person name="Arimoto A."/>
            <person name="Ishii H."/>
            <person name="Satoh N."/>
            <person name="Nishiyama T."/>
            <person name="Hasebe M."/>
            <person name="Maruyama T."/>
            <person name="Minagawa J."/>
            <person name="Obokata J."/>
            <person name="Shigenobu S."/>
        </authorList>
    </citation>
    <scope>NUCLEOTIDE SEQUENCE [LARGE SCALE GENOMIC DNA]</scope>
</reference>
<dbReference type="AlphaFoldDB" id="A0AAV4GUF8"/>
<comment type="caution">
    <text evidence="2">The sequence shown here is derived from an EMBL/GenBank/DDBJ whole genome shotgun (WGS) entry which is preliminary data.</text>
</comment>
<accession>A0AAV4GUF8</accession>
<evidence type="ECO:0000313" key="2">
    <source>
        <dbReference type="EMBL" id="GFR88176.1"/>
    </source>
</evidence>
<sequence length="98" mass="10574">MTLSVEFLDDLYRSPISSRAHLFLKLISTHQLLQLEDADIRDKFPGACYNFYAFHVKYAVLVPAVVVVVVVAAAATAVGRGEGGRAREIIVAAATVLG</sequence>
<keyword evidence="1" id="KW-1133">Transmembrane helix</keyword>
<feature type="transmembrane region" description="Helical" evidence="1">
    <location>
        <begin position="58"/>
        <end position="78"/>
    </location>
</feature>
<keyword evidence="3" id="KW-1185">Reference proteome</keyword>
<protein>
    <submittedName>
        <fullName evidence="2">Uncharacterized protein</fullName>
    </submittedName>
</protein>
<evidence type="ECO:0000256" key="1">
    <source>
        <dbReference type="SAM" id="Phobius"/>
    </source>
</evidence>
<name>A0AAV4GUF8_9GAST</name>
<evidence type="ECO:0000313" key="3">
    <source>
        <dbReference type="Proteomes" id="UP000762676"/>
    </source>
</evidence>
<keyword evidence="1" id="KW-0472">Membrane</keyword>
<organism evidence="2 3">
    <name type="scientific">Elysia marginata</name>
    <dbReference type="NCBI Taxonomy" id="1093978"/>
    <lineage>
        <taxon>Eukaryota</taxon>
        <taxon>Metazoa</taxon>
        <taxon>Spiralia</taxon>
        <taxon>Lophotrochozoa</taxon>
        <taxon>Mollusca</taxon>
        <taxon>Gastropoda</taxon>
        <taxon>Heterobranchia</taxon>
        <taxon>Euthyneura</taxon>
        <taxon>Panpulmonata</taxon>
        <taxon>Sacoglossa</taxon>
        <taxon>Placobranchoidea</taxon>
        <taxon>Plakobranchidae</taxon>
        <taxon>Elysia</taxon>
    </lineage>
</organism>
<dbReference type="EMBL" id="BMAT01001556">
    <property type="protein sequence ID" value="GFR88176.1"/>
    <property type="molecule type" value="Genomic_DNA"/>
</dbReference>
<proteinExistence type="predicted"/>
<dbReference type="Proteomes" id="UP000762676">
    <property type="component" value="Unassembled WGS sequence"/>
</dbReference>
<keyword evidence="1" id="KW-0812">Transmembrane</keyword>